<evidence type="ECO:0000313" key="2">
    <source>
        <dbReference type="Proteomes" id="UP000005087"/>
    </source>
</evidence>
<evidence type="ECO:0000313" key="1">
    <source>
        <dbReference type="EMBL" id="EIE98980.1"/>
    </source>
</evidence>
<dbReference type="STRING" id="928724.SacglDRAFT_02075"/>
<dbReference type="EMBL" id="CM001484">
    <property type="protein sequence ID" value="EIE98980.1"/>
    <property type="molecule type" value="Genomic_DNA"/>
</dbReference>
<accession>I1D206</accession>
<proteinExistence type="predicted"/>
<keyword evidence="2" id="KW-1185">Reference proteome</keyword>
<sequence length="177" mass="19787">MLYPHTESRRISLCPASASDAPAAYELLFRMGHGGLPTIDQFVSGFGRGMAAYFLVRLKETDELVGLATISEPNPAGHVRVEVNVRTDQPSGIVRDATALTTNFAFSMWRIRKVYFHVTRSGVESLAFGEEHTAMVREEAVLRDHVFFHGCTWDVTVLAIHREDWNVLGVDLLKQLV</sequence>
<gene>
    <name evidence="1" type="ORF">SacglDRAFT_02075</name>
</gene>
<dbReference type="Proteomes" id="UP000005087">
    <property type="component" value="Chromosome"/>
</dbReference>
<dbReference type="SUPFAM" id="SSF55729">
    <property type="entry name" value="Acyl-CoA N-acyltransferases (Nat)"/>
    <property type="match status" value="1"/>
</dbReference>
<dbReference type="RefSeq" id="WP_005464204.1">
    <property type="nucleotide sequence ID" value="NZ_CM001484.1"/>
</dbReference>
<name>I1D206_9PSEU</name>
<reference evidence="2" key="2">
    <citation type="submission" date="2012-01" db="EMBL/GenBank/DDBJ databases">
        <title>Noncontiguous Finished sequence of chromosome of Saccharomonospora glauca K62.</title>
        <authorList>
            <consortium name="US DOE Joint Genome Institute"/>
            <person name="Lucas S."/>
            <person name="Han J."/>
            <person name="Lapidus A."/>
            <person name="Cheng J.-F."/>
            <person name="Goodwin L."/>
            <person name="Pitluck S."/>
            <person name="Peters L."/>
            <person name="Mikhailova N."/>
            <person name="Held B."/>
            <person name="Detter J.C."/>
            <person name="Han C."/>
            <person name="Tapia R."/>
            <person name="Land M."/>
            <person name="Hauser L."/>
            <person name="Kyrpides N."/>
            <person name="Ivanova N."/>
            <person name="Pagani I."/>
            <person name="Brambilla E.-M."/>
            <person name="Klenk H.-P."/>
            <person name="Woyke T."/>
        </authorList>
    </citation>
    <scope>NUCLEOTIDE SEQUENCE [LARGE SCALE GENOMIC DNA]</scope>
    <source>
        <strain evidence="2">K62</strain>
    </source>
</reference>
<reference evidence="1 2" key="1">
    <citation type="submission" date="2011-09" db="EMBL/GenBank/DDBJ databases">
        <authorList>
            <consortium name="US DOE Joint Genome Institute (JGI-PGF)"/>
            <person name="Lucas S."/>
            <person name="Han J."/>
            <person name="Lapidus A."/>
            <person name="Cheng J.-F."/>
            <person name="Goodwin L."/>
            <person name="Pitluck S."/>
            <person name="Peters L."/>
            <person name="Land M.L."/>
            <person name="Hauser L."/>
            <person name="Brambilla E."/>
            <person name="Klenk H.-P."/>
            <person name="Woyke T.J."/>
        </authorList>
    </citation>
    <scope>NUCLEOTIDE SEQUENCE [LARGE SCALE GENOMIC DNA]</scope>
    <source>
        <strain evidence="1 2">K62</strain>
    </source>
</reference>
<dbReference type="eggNOG" id="COG1670">
    <property type="taxonomic scope" value="Bacteria"/>
</dbReference>
<protein>
    <recommendedName>
        <fullName evidence="3">N-acetyltransferase domain-containing protein</fullName>
    </recommendedName>
</protein>
<dbReference type="HOGENOM" id="CLU_129870_0_0_11"/>
<dbReference type="AlphaFoldDB" id="I1D206"/>
<dbReference type="InterPro" id="IPR016181">
    <property type="entry name" value="Acyl_CoA_acyltransferase"/>
</dbReference>
<dbReference type="Gene3D" id="3.40.630.30">
    <property type="match status" value="1"/>
</dbReference>
<evidence type="ECO:0008006" key="3">
    <source>
        <dbReference type="Google" id="ProtNLM"/>
    </source>
</evidence>
<dbReference type="OrthoDB" id="4203258at2"/>
<organism evidence="1 2">
    <name type="scientific">Saccharomonospora glauca K62</name>
    <dbReference type="NCBI Taxonomy" id="928724"/>
    <lineage>
        <taxon>Bacteria</taxon>
        <taxon>Bacillati</taxon>
        <taxon>Actinomycetota</taxon>
        <taxon>Actinomycetes</taxon>
        <taxon>Pseudonocardiales</taxon>
        <taxon>Pseudonocardiaceae</taxon>
        <taxon>Saccharomonospora</taxon>
    </lineage>
</organism>